<dbReference type="PRINTS" id="PR00081">
    <property type="entry name" value="GDHRDH"/>
</dbReference>
<name>A0ABV6SD34_9SPHN</name>
<organism evidence="2 3">
    <name type="scientific">Novosphingobium clariflavum</name>
    <dbReference type="NCBI Taxonomy" id="2029884"/>
    <lineage>
        <taxon>Bacteria</taxon>
        <taxon>Pseudomonadati</taxon>
        <taxon>Pseudomonadota</taxon>
        <taxon>Alphaproteobacteria</taxon>
        <taxon>Sphingomonadales</taxon>
        <taxon>Sphingomonadaceae</taxon>
        <taxon>Novosphingobium</taxon>
    </lineage>
</organism>
<evidence type="ECO:0000313" key="3">
    <source>
        <dbReference type="Proteomes" id="UP001589858"/>
    </source>
</evidence>
<dbReference type="InterPro" id="IPR036291">
    <property type="entry name" value="NAD(P)-bd_dom_sf"/>
</dbReference>
<gene>
    <name evidence="2" type="ORF">ACFFF8_15400</name>
</gene>
<dbReference type="SUPFAM" id="SSF51735">
    <property type="entry name" value="NAD(P)-binding Rossmann-fold domains"/>
    <property type="match status" value="1"/>
</dbReference>
<sequence>MAATPEPTPARKRRCVVVTGASSGIGRAAAQAFARMGWHVIGTGRDEARCDDAAQQIAAAASREARVDMLRGDFSEMREVLRISREITDLTAHVDVLVNNAGGVRDGYYRTSDGLEATFAANHLSAFLLTRELMPLLERAAGDSAPGLVRVIAVSSAGHAACSGMRWYDLAMKAAFDANAAYCQAKLANLLFARELDRKVRDRGIVSLAMHPGRVASNFASHADPQMQAWMKGNDTVPPEQPARTLVWLANAQELGGMGGRYFHDLGEEEPAPQARDDTAAARLWAESERMLQAILASAL</sequence>
<dbReference type="Proteomes" id="UP001589858">
    <property type="component" value="Unassembled WGS sequence"/>
</dbReference>
<reference evidence="2 3" key="1">
    <citation type="submission" date="2024-09" db="EMBL/GenBank/DDBJ databases">
        <authorList>
            <person name="Sun Q."/>
            <person name="Mori K."/>
        </authorList>
    </citation>
    <scope>NUCLEOTIDE SEQUENCE [LARGE SCALE GENOMIC DNA]</scope>
    <source>
        <strain evidence="2 3">CICC 11035S</strain>
    </source>
</reference>
<dbReference type="PANTHER" id="PTHR43157">
    <property type="entry name" value="PHOSPHATIDYLINOSITOL-GLYCAN BIOSYNTHESIS CLASS F PROTEIN-RELATED"/>
    <property type="match status" value="1"/>
</dbReference>
<keyword evidence="1" id="KW-0560">Oxidoreductase</keyword>
<dbReference type="PANTHER" id="PTHR43157:SF31">
    <property type="entry name" value="PHOSPHATIDYLINOSITOL-GLYCAN BIOSYNTHESIS CLASS F PROTEIN"/>
    <property type="match status" value="1"/>
</dbReference>
<dbReference type="InterPro" id="IPR002347">
    <property type="entry name" value="SDR_fam"/>
</dbReference>
<proteinExistence type="predicted"/>
<evidence type="ECO:0000313" key="2">
    <source>
        <dbReference type="EMBL" id="MFC0685978.1"/>
    </source>
</evidence>
<dbReference type="Gene3D" id="3.40.50.720">
    <property type="entry name" value="NAD(P)-binding Rossmann-like Domain"/>
    <property type="match status" value="1"/>
</dbReference>
<dbReference type="EMBL" id="JBHLTM010000061">
    <property type="protein sequence ID" value="MFC0685978.1"/>
    <property type="molecule type" value="Genomic_DNA"/>
</dbReference>
<dbReference type="RefSeq" id="WP_267218718.1">
    <property type="nucleotide sequence ID" value="NZ_JAPCWC010000002.1"/>
</dbReference>
<dbReference type="Pfam" id="PF00106">
    <property type="entry name" value="adh_short"/>
    <property type="match status" value="1"/>
</dbReference>
<protein>
    <submittedName>
        <fullName evidence="2">SDR family NAD(P)-dependent oxidoreductase</fullName>
    </submittedName>
</protein>
<evidence type="ECO:0000256" key="1">
    <source>
        <dbReference type="ARBA" id="ARBA00023002"/>
    </source>
</evidence>
<accession>A0ABV6SD34</accession>
<comment type="caution">
    <text evidence="2">The sequence shown here is derived from an EMBL/GenBank/DDBJ whole genome shotgun (WGS) entry which is preliminary data.</text>
</comment>
<keyword evidence="3" id="KW-1185">Reference proteome</keyword>